<dbReference type="InterPro" id="IPR036388">
    <property type="entry name" value="WH-like_DNA-bd_sf"/>
</dbReference>
<accession>A0A645AG19</accession>
<protein>
    <submittedName>
        <fullName evidence="7">Peroxide-responsive repressor PerR</fullName>
    </submittedName>
</protein>
<dbReference type="PANTHER" id="PTHR33202">
    <property type="entry name" value="ZINC UPTAKE REGULATION PROTEIN"/>
    <property type="match status" value="1"/>
</dbReference>
<dbReference type="GO" id="GO:0008270">
    <property type="term" value="F:zinc ion binding"/>
    <property type="evidence" value="ECO:0007669"/>
    <property type="project" value="TreeGrafter"/>
</dbReference>
<dbReference type="SUPFAM" id="SSF46785">
    <property type="entry name" value="Winged helix' DNA-binding domain"/>
    <property type="match status" value="1"/>
</dbReference>
<reference evidence="7" key="1">
    <citation type="submission" date="2019-08" db="EMBL/GenBank/DDBJ databases">
        <authorList>
            <person name="Kucharzyk K."/>
            <person name="Murdoch R.W."/>
            <person name="Higgins S."/>
            <person name="Loffler F."/>
        </authorList>
    </citation>
    <scope>NUCLEOTIDE SEQUENCE</scope>
</reference>
<evidence type="ECO:0000313" key="7">
    <source>
        <dbReference type="EMBL" id="MPM52140.1"/>
    </source>
</evidence>
<keyword evidence="3" id="KW-0862">Zinc</keyword>
<gene>
    <name evidence="7" type="primary">perR_31</name>
    <name evidence="7" type="ORF">SDC9_98896</name>
</gene>
<keyword evidence="2" id="KW-0678">Repressor</keyword>
<evidence type="ECO:0000256" key="4">
    <source>
        <dbReference type="ARBA" id="ARBA00023015"/>
    </source>
</evidence>
<dbReference type="EMBL" id="VSSQ01013727">
    <property type="protein sequence ID" value="MPM52140.1"/>
    <property type="molecule type" value="Genomic_DNA"/>
</dbReference>
<dbReference type="GO" id="GO:0003700">
    <property type="term" value="F:DNA-binding transcription factor activity"/>
    <property type="evidence" value="ECO:0007669"/>
    <property type="project" value="InterPro"/>
</dbReference>
<dbReference type="AlphaFoldDB" id="A0A645AG19"/>
<comment type="caution">
    <text evidence="7">The sequence shown here is derived from an EMBL/GenBank/DDBJ whole genome shotgun (WGS) entry which is preliminary data.</text>
</comment>
<dbReference type="Pfam" id="PF01475">
    <property type="entry name" value="FUR"/>
    <property type="match status" value="1"/>
</dbReference>
<dbReference type="GO" id="GO:1900376">
    <property type="term" value="P:regulation of secondary metabolite biosynthetic process"/>
    <property type="evidence" value="ECO:0007669"/>
    <property type="project" value="TreeGrafter"/>
</dbReference>
<keyword evidence="5" id="KW-0238">DNA-binding</keyword>
<comment type="similarity">
    <text evidence="1">Belongs to the Fur family.</text>
</comment>
<evidence type="ECO:0000256" key="2">
    <source>
        <dbReference type="ARBA" id="ARBA00022491"/>
    </source>
</evidence>
<organism evidence="7">
    <name type="scientific">bioreactor metagenome</name>
    <dbReference type="NCBI Taxonomy" id="1076179"/>
    <lineage>
        <taxon>unclassified sequences</taxon>
        <taxon>metagenomes</taxon>
        <taxon>ecological metagenomes</taxon>
    </lineage>
</organism>
<name>A0A645AG19_9ZZZZ</name>
<sequence length="141" mass="15918">MTDAVLLEQFRDICRMRGWKFTSQRFAVYCHMHGNAAHPTADMVRHALLPDYPGISRDSVFRILNDLAGSSVIVRMPQTDPVRFDGNPGRHDHFFCLHCGRIVDFKVEIPVTALPETVGELHGLALRADGLCRDCLSRSKK</sequence>
<dbReference type="PANTHER" id="PTHR33202:SF7">
    <property type="entry name" value="FERRIC UPTAKE REGULATION PROTEIN"/>
    <property type="match status" value="1"/>
</dbReference>
<evidence type="ECO:0000256" key="1">
    <source>
        <dbReference type="ARBA" id="ARBA00007957"/>
    </source>
</evidence>
<dbReference type="GO" id="GO:0000976">
    <property type="term" value="F:transcription cis-regulatory region binding"/>
    <property type="evidence" value="ECO:0007669"/>
    <property type="project" value="TreeGrafter"/>
</dbReference>
<dbReference type="Gene3D" id="3.30.1490.190">
    <property type="match status" value="1"/>
</dbReference>
<keyword evidence="4" id="KW-0805">Transcription regulation</keyword>
<evidence type="ECO:0000256" key="3">
    <source>
        <dbReference type="ARBA" id="ARBA00022833"/>
    </source>
</evidence>
<proteinExistence type="inferred from homology"/>
<keyword evidence="6" id="KW-0804">Transcription</keyword>
<dbReference type="GO" id="GO:0045892">
    <property type="term" value="P:negative regulation of DNA-templated transcription"/>
    <property type="evidence" value="ECO:0007669"/>
    <property type="project" value="TreeGrafter"/>
</dbReference>
<evidence type="ECO:0000256" key="6">
    <source>
        <dbReference type="ARBA" id="ARBA00023163"/>
    </source>
</evidence>
<evidence type="ECO:0000256" key="5">
    <source>
        <dbReference type="ARBA" id="ARBA00023125"/>
    </source>
</evidence>
<dbReference type="Gene3D" id="1.10.10.10">
    <property type="entry name" value="Winged helix-like DNA-binding domain superfamily/Winged helix DNA-binding domain"/>
    <property type="match status" value="1"/>
</dbReference>
<dbReference type="InterPro" id="IPR043135">
    <property type="entry name" value="Fur_C"/>
</dbReference>
<dbReference type="InterPro" id="IPR002481">
    <property type="entry name" value="FUR"/>
</dbReference>
<dbReference type="InterPro" id="IPR036390">
    <property type="entry name" value="WH_DNA-bd_sf"/>
</dbReference>